<dbReference type="SMART" id="SM00243">
    <property type="entry name" value="GAS2"/>
    <property type="match status" value="1"/>
</dbReference>
<dbReference type="PANTHER" id="PTHR46756:SF18">
    <property type="entry name" value="GAS2-LIKE PROTEIN PICKLED EGGS"/>
    <property type="match status" value="1"/>
</dbReference>
<evidence type="ECO:0000259" key="7">
    <source>
        <dbReference type="PROSITE" id="PS51460"/>
    </source>
</evidence>
<dbReference type="GO" id="GO:0051764">
    <property type="term" value="P:actin crosslink formation"/>
    <property type="evidence" value="ECO:0007669"/>
    <property type="project" value="TreeGrafter"/>
</dbReference>
<dbReference type="GO" id="GO:0008017">
    <property type="term" value="F:microtubule binding"/>
    <property type="evidence" value="ECO:0007669"/>
    <property type="project" value="InterPro"/>
</dbReference>
<name>R7TXH0_CAPTE</name>
<evidence type="ECO:0000256" key="1">
    <source>
        <dbReference type="ARBA" id="ARBA00004245"/>
    </source>
</evidence>
<accession>R7TXH0</accession>
<organism evidence="8">
    <name type="scientific">Capitella teleta</name>
    <name type="common">Polychaete worm</name>
    <dbReference type="NCBI Taxonomy" id="283909"/>
    <lineage>
        <taxon>Eukaryota</taxon>
        <taxon>Metazoa</taxon>
        <taxon>Spiralia</taxon>
        <taxon>Lophotrochozoa</taxon>
        <taxon>Annelida</taxon>
        <taxon>Polychaeta</taxon>
        <taxon>Sedentaria</taxon>
        <taxon>Scolecida</taxon>
        <taxon>Capitellidae</taxon>
        <taxon>Capitella</taxon>
    </lineage>
</organism>
<gene>
    <name evidence="8" type="ORF">CAPTEDRAFT_2210</name>
</gene>
<dbReference type="CDD" id="cd21268">
    <property type="entry name" value="CH_GAS2L1_2"/>
    <property type="match status" value="1"/>
</dbReference>
<dbReference type="GO" id="GO:0001725">
    <property type="term" value="C:stress fiber"/>
    <property type="evidence" value="ECO:0007669"/>
    <property type="project" value="TreeGrafter"/>
</dbReference>
<evidence type="ECO:0000313" key="8">
    <source>
        <dbReference type="EMBL" id="ELT98623.1"/>
    </source>
</evidence>
<dbReference type="STRING" id="283909.R7TXH0"/>
<evidence type="ECO:0000313" key="9">
    <source>
        <dbReference type="EnsemblMetazoa" id="CapteP2210"/>
    </source>
</evidence>
<dbReference type="GO" id="GO:0001578">
    <property type="term" value="P:microtubule bundle formation"/>
    <property type="evidence" value="ECO:0007669"/>
    <property type="project" value="TreeGrafter"/>
</dbReference>
<dbReference type="OMA" id="QCHPSQC"/>
<dbReference type="GO" id="GO:0008093">
    <property type="term" value="F:cytoskeletal anchor activity"/>
    <property type="evidence" value="ECO:0007669"/>
    <property type="project" value="TreeGrafter"/>
</dbReference>
<keyword evidence="3" id="KW-0206">Cytoskeleton</keyword>
<dbReference type="PROSITE" id="PS50021">
    <property type="entry name" value="CH"/>
    <property type="match status" value="1"/>
</dbReference>
<evidence type="ECO:0000256" key="4">
    <source>
        <dbReference type="ARBA" id="ARBA00038441"/>
    </source>
</evidence>
<keyword evidence="2" id="KW-0963">Cytoplasm</keyword>
<comment type="similarity">
    <text evidence="4">Belongs to the GAS2 family.</text>
</comment>
<dbReference type="PROSITE" id="PS51460">
    <property type="entry name" value="GAR"/>
    <property type="match status" value="1"/>
</dbReference>
<dbReference type="Gene3D" id="1.10.418.10">
    <property type="entry name" value="Calponin-like domain"/>
    <property type="match status" value="1"/>
</dbReference>
<protein>
    <recommendedName>
        <fullName evidence="11">GAR domain-containing protein</fullName>
    </recommendedName>
</protein>
<dbReference type="InterPro" id="IPR036534">
    <property type="entry name" value="GAR_dom_sf"/>
</dbReference>
<dbReference type="Pfam" id="PF02187">
    <property type="entry name" value="GAS2"/>
    <property type="match status" value="1"/>
</dbReference>
<comment type="subcellular location">
    <subcellularLocation>
        <location evidence="1">Cytoplasm</location>
        <location evidence="1">Cytoskeleton</location>
    </subcellularLocation>
</comment>
<dbReference type="SUPFAM" id="SSF143575">
    <property type="entry name" value="GAS2 domain-like"/>
    <property type="match status" value="1"/>
</dbReference>
<dbReference type="GO" id="GO:0035371">
    <property type="term" value="C:microtubule plus-end"/>
    <property type="evidence" value="ECO:0007669"/>
    <property type="project" value="TreeGrafter"/>
</dbReference>
<reference evidence="10" key="1">
    <citation type="submission" date="2012-12" db="EMBL/GenBank/DDBJ databases">
        <authorList>
            <person name="Hellsten U."/>
            <person name="Grimwood J."/>
            <person name="Chapman J.A."/>
            <person name="Shapiro H."/>
            <person name="Aerts A."/>
            <person name="Otillar R.P."/>
            <person name="Terry A.Y."/>
            <person name="Boore J.L."/>
            <person name="Simakov O."/>
            <person name="Marletaz F."/>
            <person name="Cho S.-J."/>
            <person name="Edsinger-Gonzales E."/>
            <person name="Havlak P."/>
            <person name="Kuo D.-H."/>
            <person name="Larsson T."/>
            <person name="Lv J."/>
            <person name="Arendt D."/>
            <person name="Savage R."/>
            <person name="Osoegawa K."/>
            <person name="de Jong P."/>
            <person name="Lindberg D.R."/>
            <person name="Seaver E.C."/>
            <person name="Weisblat D.A."/>
            <person name="Putnam N.H."/>
            <person name="Grigoriev I.V."/>
            <person name="Rokhsar D.S."/>
        </authorList>
    </citation>
    <scope>NUCLEOTIDE SEQUENCE</scope>
    <source>
        <strain evidence="10">I ESC-2004</strain>
    </source>
</reference>
<evidence type="ECO:0000256" key="3">
    <source>
        <dbReference type="ARBA" id="ARBA00023212"/>
    </source>
</evidence>
<dbReference type="Proteomes" id="UP000014760">
    <property type="component" value="Unassembled WGS sequence"/>
</dbReference>
<dbReference type="InterPro" id="IPR036872">
    <property type="entry name" value="CH_dom_sf"/>
</dbReference>
<dbReference type="SUPFAM" id="SSF47576">
    <property type="entry name" value="Calponin-homology domain, CH-domain"/>
    <property type="match status" value="1"/>
</dbReference>
<dbReference type="OrthoDB" id="206130at2759"/>
<dbReference type="EMBL" id="AMQN01010405">
    <property type="status" value="NOT_ANNOTATED_CDS"/>
    <property type="molecule type" value="Genomic_DNA"/>
</dbReference>
<reference evidence="8 10" key="2">
    <citation type="journal article" date="2013" name="Nature">
        <title>Insights into bilaterian evolution from three spiralian genomes.</title>
        <authorList>
            <person name="Simakov O."/>
            <person name="Marletaz F."/>
            <person name="Cho S.J."/>
            <person name="Edsinger-Gonzales E."/>
            <person name="Havlak P."/>
            <person name="Hellsten U."/>
            <person name="Kuo D.H."/>
            <person name="Larsson T."/>
            <person name="Lv J."/>
            <person name="Arendt D."/>
            <person name="Savage R."/>
            <person name="Osoegawa K."/>
            <person name="de Jong P."/>
            <person name="Grimwood J."/>
            <person name="Chapman J.A."/>
            <person name="Shapiro H."/>
            <person name="Aerts A."/>
            <person name="Otillar R.P."/>
            <person name="Terry A.Y."/>
            <person name="Boore J.L."/>
            <person name="Grigoriev I.V."/>
            <person name="Lindberg D.R."/>
            <person name="Seaver E.C."/>
            <person name="Weisblat D.A."/>
            <person name="Putnam N.H."/>
            <person name="Rokhsar D.S."/>
        </authorList>
    </citation>
    <scope>NUCLEOTIDE SEQUENCE</scope>
    <source>
        <strain evidence="8 10">I ESC-2004</strain>
    </source>
</reference>
<keyword evidence="10" id="KW-1185">Reference proteome</keyword>
<sequence length="323" mass="36956">METSPDEEGNVLVLERVSVKPYRSQDEYIYAMKEDLADWFNKLYSELTITESNFFNSIETGVVLCQHANTVQNYIHEFTSSSNSSSRHSSSSSSSTEVIEVLFRKSAKSGSFQSRDNISNFLHWCRNLLIPDTLLFETEDLVSRKNERNVVLCLLEVARRGAKYGVPAPTIIEMEQEIDREIEQDSNPQKPPTPPVQRKTSPREIPDVLLRFSFFFQVRELIGRCTCPDQFPIIRVSEGKYKIGENETLIFVRILRNHVMVRIGGGWDTLENYLNRHDPCRCALKGPCPNEDSKPCIRPPRKPRSHEGIATDDPEMGRRNGLG</sequence>
<dbReference type="EnsemblMetazoa" id="CapteT2210">
    <property type="protein sequence ID" value="CapteP2210"/>
    <property type="gene ID" value="CapteG2210"/>
</dbReference>
<proteinExistence type="inferred from homology"/>
<dbReference type="InterPro" id="IPR003108">
    <property type="entry name" value="GAR_dom"/>
</dbReference>
<dbReference type="AlphaFoldDB" id="R7TXH0"/>
<feature type="domain" description="Calponin-homology (CH)" evidence="6">
    <location>
        <begin position="30"/>
        <end position="162"/>
    </location>
</feature>
<dbReference type="SMART" id="SM00033">
    <property type="entry name" value="CH"/>
    <property type="match status" value="1"/>
</dbReference>
<feature type="domain" description="GAR" evidence="7">
    <location>
        <begin position="187"/>
        <end position="281"/>
    </location>
</feature>
<dbReference type="Pfam" id="PF00307">
    <property type="entry name" value="CH"/>
    <property type="match status" value="1"/>
</dbReference>
<dbReference type="GO" id="GO:0031110">
    <property type="term" value="P:regulation of microtubule polymerization or depolymerization"/>
    <property type="evidence" value="ECO:0007669"/>
    <property type="project" value="TreeGrafter"/>
</dbReference>
<dbReference type="GO" id="GO:0005737">
    <property type="term" value="C:cytoplasm"/>
    <property type="evidence" value="ECO:0007669"/>
    <property type="project" value="TreeGrafter"/>
</dbReference>
<dbReference type="HOGENOM" id="CLU_025484_0_0_1"/>
<feature type="region of interest" description="Disordered" evidence="5">
    <location>
        <begin position="292"/>
        <end position="323"/>
    </location>
</feature>
<dbReference type="GO" id="GO:0005884">
    <property type="term" value="C:actin filament"/>
    <property type="evidence" value="ECO:0007669"/>
    <property type="project" value="TreeGrafter"/>
</dbReference>
<evidence type="ECO:0000313" key="10">
    <source>
        <dbReference type="Proteomes" id="UP000014760"/>
    </source>
</evidence>
<dbReference type="Gene3D" id="3.30.920.20">
    <property type="entry name" value="Gas2-like domain"/>
    <property type="match status" value="1"/>
</dbReference>
<evidence type="ECO:0000256" key="2">
    <source>
        <dbReference type="ARBA" id="ARBA00022490"/>
    </source>
</evidence>
<evidence type="ECO:0000259" key="6">
    <source>
        <dbReference type="PROSITE" id="PS50021"/>
    </source>
</evidence>
<dbReference type="PANTHER" id="PTHR46756">
    <property type="entry name" value="TRANSGELIN"/>
    <property type="match status" value="1"/>
</dbReference>
<dbReference type="EMBL" id="KB307721">
    <property type="protein sequence ID" value="ELT98623.1"/>
    <property type="molecule type" value="Genomic_DNA"/>
</dbReference>
<dbReference type="GO" id="GO:0051015">
    <property type="term" value="F:actin filament binding"/>
    <property type="evidence" value="ECO:0007669"/>
    <property type="project" value="TreeGrafter"/>
</dbReference>
<evidence type="ECO:0008006" key="11">
    <source>
        <dbReference type="Google" id="ProtNLM"/>
    </source>
</evidence>
<dbReference type="GO" id="GO:1904825">
    <property type="term" value="P:protein localization to microtubule plus-end"/>
    <property type="evidence" value="ECO:0007669"/>
    <property type="project" value="TreeGrafter"/>
</dbReference>
<reference evidence="9" key="3">
    <citation type="submission" date="2015-06" db="UniProtKB">
        <authorList>
            <consortium name="EnsemblMetazoa"/>
        </authorList>
    </citation>
    <scope>IDENTIFICATION</scope>
</reference>
<dbReference type="InterPro" id="IPR001715">
    <property type="entry name" value="CH_dom"/>
</dbReference>
<feature type="region of interest" description="Disordered" evidence="5">
    <location>
        <begin position="182"/>
        <end position="201"/>
    </location>
</feature>
<evidence type="ECO:0000256" key="5">
    <source>
        <dbReference type="SAM" id="MobiDB-lite"/>
    </source>
</evidence>